<proteinExistence type="predicted"/>
<evidence type="ECO:0000313" key="1">
    <source>
        <dbReference type="EMBL" id="VDN91638.1"/>
    </source>
</evidence>
<evidence type="ECO:0000313" key="2">
    <source>
        <dbReference type="Proteomes" id="UP000278627"/>
    </source>
</evidence>
<dbReference type="AlphaFoldDB" id="A0A0N4TPK7"/>
<keyword evidence="2" id="KW-1185">Reference proteome</keyword>
<sequence>MGRCRHGNLVMSNDPGRTRTCNPLIRSQMPCPLGHRKRLDCRTALEQDGELQGEKRRAIQTCKIHTHCSANRENTAFTDLDEEINECGRKKEHLPH</sequence>
<name>A0A0N4TPK7_BRUPA</name>
<evidence type="ECO:0000313" key="3">
    <source>
        <dbReference type="WBParaSite" id="BPAG_0001049001-mRNA-1"/>
    </source>
</evidence>
<dbReference type="Proteomes" id="UP000278627">
    <property type="component" value="Unassembled WGS sequence"/>
</dbReference>
<reference evidence="3" key="1">
    <citation type="submission" date="2017-02" db="UniProtKB">
        <authorList>
            <consortium name="WormBaseParasite"/>
        </authorList>
    </citation>
    <scope>IDENTIFICATION</scope>
</reference>
<protein>
    <submittedName>
        <fullName evidence="3">TRAF-type domain-containing protein</fullName>
    </submittedName>
</protein>
<accession>A0A0N4TPK7</accession>
<dbReference type="EMBL" id="UZAD01013188">
    <property type="protein sequence ID" value="VDN91638.1"/>
    <property type="molecule type" value="Genomic_DNA"/>
</dbReference>
<gene>
    <name evidence="1" type="ORF">BPAG_LOCUS10452</name>
</gene>
<dbReference type="WBParaSite" id="BPAG_0001049001-mRNA-1">
    <property type="protein sequence ID" value="BPAG_0001049001-mRNA-1"/>
    <property type="gene ID" value="BPAG_0001049001"/>
</dbReference>
<reference evidence="1 2" key="2">
    <citation type="submission" date="2018-11" db="EMBL/GenBank/DDBJ databases">
        <authorList>
            <consortium name="Pathogen Informatics"/>
        </authorList>
    </citation>
    <scope>NUCLEOTIDE SEQUENCE [LARGE SCALE GENOMIC DNA]</scope>
</reference>
<dbReference type="AntiFam" id="ANF00012">
    <property type="entry name" value="tRNA translation"/>
</dbReference>
<organism evidence="3">
    <name type="scientific">Brugia pahangi</name>
    <name type="common">Filarial nematode worm</name>
    <dbReference type="NCBI Taxonomy" id="6280"/>
    <lineage>
        <taxon>Eukaryota</taxon>
        <taxon>Metazoa</taxon>
        <taxon>Ecdysozoa</taxon>
        <taxon>Nematoda</taxon>
        <taxon>Chromadorea</taxon>
        <taxon>Rhabditida</taxon>
        <taxon>Spirurina</taxon>
        <taxon>Spiruromorpha</taxon>
        <taxon>Filarioidea</taxon>
        <taxon>Onchocercidae</taxon>
        <taxon>Brugia</taxon>
    </lineage>
</organism>